<dbReference type="EMBL" id="KY174331">
    <property type="protein sequence ID" value="ASF89586.1"/>
    <property type="molecule type" value="Genomic_DNA"/>
</dbReference>
<dbReference type="CDD" id="cd16892">
    <property type="entry name" value="LT_VirB1-like"/>
    <property type="match status" value="1"/>
</dbReference>
<sequence length="194" mass="21520">MQLSAAVLAALISQCAPDVSPDTMNALIMTESGANPYVIANVSDGTSKYFKDEKGAIEYAEKLTTENKRFSAGLTQIYSKNFPSLNLTNKTVFDPCTNIKAGAAVLTDNYLKQKEGSSNKKILRALSLYYSGNESTGFIKEKKFNNTSYLERVIRNANNYIVPSIREKTDESEIKPPNDEEKTSPDWDVFGDFN</sequence>
<name>A0A023Q086_SHISO</name>
<accession>A0A023Q086</accession>
<protein>
    <submittedName>
        <fullName evidence="4">Conjugal transfer protein TraB</fullName>
    </submittedName>
    <submittedName>
        <fullName evidence="3">TraB protein</fullName>
    </submittedName>
</protein>
<dbReference type="Gene3D" id="1.10.530.10">
    <property type="match status" value="1"/>
</dbReference>
<dbReference type="InterPro" id="IPR023346">
    <property type="entry name" value="Lysozyme-like_dom_sf"/>
</dbReference>
<geneLocation type="plasmid" evidence="4">
    <name>p1173-CTXM</name>
</geneLocation>
<reference evidence="3" key="1">
    <citation type="submission" date="2014-02" db="EMBL/GenBank/DDBJ databases">
        <title>Plasmid-encoding extended-spectrum beta-lactamase CTX-M-55 in a clinical Shigella sonnei strain, China.</title>
        <authorList>
            <person name="Qu F."/>
            <person name="Ying Z."/>
            <person name="Zhang C."/>
            <person name="Chen Z."/>
            <person name="Bao C."/>
            <person name="Chen S."/>
            <person name="Cui E."/>
            <person name="Yang H."/>
            <person name="Liu C."/>
            <person name="Mao Y."/>
            <person name="Zhou D."/>
        </authorList>
    </citation>
    <scope>NUCLEOTIDE SEQUENCE</scope>
    <source>
        <strain evidence="3">#1081</strain>
        <plasmid evidence="3">p1081-CTXM</plasmid>
    </source>
</reference>
<feature type="compositionally biased region" description="Basic and acidic residues" evidence="1">
    <location>
        <begin position="167"/>
        <end position="185"/>
    </location>
</feature>
<dbReference type="Pfam" id="PF01464">
    <property type="entry name" value="SLT"/>
    <property type="match status" value="1"/>
</dbReference>
<dbReference type="EMBL" id="KJ460501">
    <property type="protein sequence ID" value="AHX39542.1"/>
    <property type="molecule type" value="Genomic_DNA"/>
</dbReference>
<reference evidence="4" key="2">
    <citation type="submission" date="2016-11" db="EMBL/GenBank/DDBJ databases">
        <title>Complete sequence of p1220-CTXM, a pKP048-related IncFIIK plasmid carrying blaCTX-M-14.</title>
        <authorList>
            <person name="Zhang D."/>
            <person name="Yin Z."/>
            <person name="Zhao Y."/>
            <person name="Feng J."/>
            <person name="Jiang X."/>
            <person name="Liang Q."/>
            <person name="Liang L."/>
            <person name="Zhan Z."/>
            <person name="Chen W."/>
            <person name="Wang J."/>
            <person name="Li J."/>
            <person name="Zhou D."/>
        </authorList>
    </citation>
    <scope>NUCLEOTIDE SEQUENCE</scope>
    <source>
        <strain evidence="4">1173</strain>
        <plasmid evidence="4">p1173-CTXM</plasmid>
    </source>
</reference>
<dbReference type="AlphaFoldDB" id="A0A023Q086"/>
<feature type="domain" description="Transglycosylase SLT" evidence="2">
    <location>
        <begin position="14"/>
        <end position="140"/>
    </location>
</feature>
<evidence type="ECO:0000313" key="3">
    <source>
        <dbReference type="EMBL" id="AHX39542.1"/>
    </source>
</evidence>
<evidence type="ECO:0000259" key="2">
    <source>
        <dbReference type="Pfam" id="PF01464"/>
    </source>
</evidence>
<keyword evidence="3" id="KW-0614">Plasmid</keyword>
<dbReference type="InterPro" id="IPR008258">
    <property type="entry name" value="Transglycosylase_SLT_dom_1"/>
</dbReference>
<proteinExistence type="predicted"/>
<evidence type="ECO:0000313" key="4">
    <source>
        <dbReference type="EMBL" id="ASF89586.1"/>
    </source>
</evidence>
<geneLocation type="plasmid" evidence="3">
    <name>p1081-CTXM</name>
</geneLocation>
<dbReference type="SUPFAM" id="SSF53955">
    <property type="entry name" value="Lysozyme-like"/>
    <property type="match status" value="1"/>
</dbReference>
<dbReference type="RefSeq" id="WP_001401693.1">
    <property type="nucleotide sequence ID" value="NZ_CATNPI010000038.1"/>
</dbReference>
<gene>
    <name evidence="3" type="primary">traB</name>
    <name evidence="3" type="ORF">BG81_066</name>
</gene>
<organism evidence="3">
    <name type="scientific">Shigella sonnei</name>
    <dbReference type="NCBI Taxonomy" id="624"/>
    <lineage>
        <taxon>Bacteria</taxon>
        <taxon>Pseudomonadati</taxon>
        <taxon>Pseudomonadota</taxon>
        <taxon>Gammaproteobacteria</taxon>
        <taxon>Enterobacterales</taxon>
        <taxon>Enterobacteriaceae</taxon>
        <taxon>Shigella</taxon>
    </lineage>
</organism>
<feature type="region of interest" description="Disordered" evidence="1">
    <location>
        <begin position="167"/>
        <end position="194"/>
    </location>
</feature>
<evidence type="ECO:0000256" key="1">
    <source>
        <dbReference type="SAM" id="MobiDB-lite"/>
    </source>
</evidence>